<dbReference type="Pfam" id="PF01844">
    <property type="entry name" value="HNH"/>
    <property type="match status" value="1"/>
</dbReference>
<name>A0ABU1WPX1_9BURK</name>
<dbReference type="Proteomes" id="UP001265700">
    <property type="component" value="Unassembled WGS sequence"/>
</dbReference>
<dbReference type="CDD" id="cd00085">
    <property type="entry name" value="HNHc"/>
    <property type="match status" value="1"/>
</dbReference>
<feature type="domain" description="HNH" evidence="1">
    <location>
        <begin position="2"/>
        <end position="33"/>
    </location>
</feature>
<accession>A0ABU1WPX1</accession>
<organism evidence="3 4">
    <name type="scientific">Hydrogenophaga palleronii</name>
    <dbReference type="NCBI Taxonomy" id="65655"/>
    <lineage>
        <taxon>Bacteria</taxon>
        <taxon>Pseudomonadati</taxon>
        <taxon>Pseudomonadota</taxon>
        <taxon>Betaproteobacteria</taxon>
        <taxon>Burkholderiales</taxon>
        <taxon>Comamonadaceae</taxon>
        <taxon>Hydrogenophaga</taxon>
    </lineage>
</organism>
<dbReference type="InterPro" id="IPR021729">
    <property type="entry name" value="DUF3298"/>
</dbReference>
<dbReference type="InterPro" id="IPR002711">
    <property type="entry name" value="HNH"/>
</dbReference>
<feature type="domain" description="DUF3298" evidence="2">
    <location>
        <begin position="193"/>
        <end position="260"/>
    </location>
</feature>
<dbReference type="InterPro" id="IPR003615">
    <property type="entry name" value="HNH_nuc"/>
</dbReference>
<evidence type="ECO:0000313" key="3">
    <source>
        <dbReference type="EMBL" id="MDR7151333.1"/>
    </source>
</evidence>
<protein>
    <recommendedName>
        <fullName evidence="5">DUF3298 domain-containing protein</fullName>
    </recommendedName>
</protein>
<gene>
    <name evidence="3" type="ORF">J2W49_003309</name>
</gene>
<proteinExistence type="predicted"/>
<evidence type="ECO:0000259" key="1">
    <source>
        <dbReference type="Pfam" id="PF01844"/>
    </source>
</evidence>
<evidence type="ECO:0000259" key="2">
    <source>
        <dbReference type="Pfam" id="PF11738"/>
    </source>
</evidence>
<keyword evidence="4" id="KW-1185">Reference proteome</keyword>
<sequence>MDIHHIIPWETCGKHEYANLISLCPNCHRRAHKGEIDRKSLHLYKAALVASFQVSGEALFSAPAVEIKRRIYEVDPASAECTFSFEFPDFVNPTARIVSKNIEAWGLELLATFRQSQDAEHRLHPTKPDYPISWLTGSYQVSRRDAQVISVRYDIEQMAFGAAHRSYETRVQNFFVDPFSPMLLEELLASPQAIEPLAEAVRRKLLSVGDLDPTDVEFGTAPDPDRFSRFVVDQYGLTFMFDPYEVACYAQGPQHVSLSFEELAELFKREQLYALASPDS</sequence>
<evidence type="ECO:0000313" key="4">
    <source>
        <dbReference type="Proteomes" id="UP001265700"/>
    </source>
</evidence>
<dbReference type="InterPro" id="IPR037126">
    <property type="entry name" value="PdaC/RsiV-like_sf"/>
</dbReference>
<dbReference type="Gene3D" id="1.10.30.50">
    <property type="match status" value="1"/>
</dbReference>
<reference evidence="3 4" key="1">
    <citation type="submission" date="2023-07" db="EMBL/GenBank/DDBJ databases">
        <title>Sorghum-associated microbial communities from plants grown in Nebraska, USA.</title>
        <authorList>
            <person name="Schachtman D."/>
        </authorList>
    </citation>
    <scope>NUCLEOTIDE SEQUENCE [LARGE SCALE GENOMIC DNA]</scope>
    <source>
        <strain evidence="3 4">4249</strain>
    </source>
</reference>
<dbReference type="EMBL" id="JAVDWU010000007">
    <property type="protein sequence ID" value="MDR7151333.1"/>
    <property type="molecule type" value="Genomic_DNA"/>
</dbReference>
<dbReference type="Pfam" id="PF11738">
    <property type="entry name" value="DUF3298"/>
    <property type="match status" value="1"/>
</dbReference>
<evidence type="ECO:0008006" key="5">
    <source>
        <dbReference type="Google" id="ProtNLM"/>
    </source>
</evidence>
<dbReference type="Gene3D" id="3.90.640.20">
    <property type="entry name" value="Heat-shock cognate protein, ATPase"/>
    <property type="match status" value="1"/>
</dbReference>
<comment type="caution">
    <text evidence="3">The sequence shown here is derived from an EMBL/GenBank/DDBJ whole genome shotgun (WGS) entry which is preliminary data.</text>
</comment>